<dbReference type="InterPro" id="IPR050463">
    <property type="entry name" value="Gfo/Idh/MocA_oxidrdct_glycsds"/>
</dbReference>
<dbReference type="GO" id="GO:0000166">
    <property type="term" value="F:nucleotide binding"/>
    <property type="evidence" value="ECO:0007669"/>
    <property type="project" value="InterPro"/>
</dbReference>
<dbReference type="EMBL" id="CP029803">
    <property type="protein sequence ID" value="AWT59069.1"/>
    <property type="molecule type" value="Genomic_DNA"/>
</dbReference>
<gene>
    <name evidence="3" type="primary">iolG_4</name>
    <name evidence="3" type="ORF">DF168_00243</name>
</gene>
<dbReference type="GO" id="GO:0050112">
    <property type="term" value="F:inositol 2-dehydrogenase (NAD+) activity"/>
    <property type="evidence" value="ECO:0007669"/>
    <property type="project" value="UniProtKB-EC"/>
</dbReference>
<dbReference type="EC" id="1.1.1.18" evidence="3"/>
<dbReference type="Gene3D" id="3.30.360.10">
    <property type="entry name" value="Dihydrodipicolinate Reductase, domain 2"/>
    <property type="match status" value="1"/>
</dbReference>
<evidence type="ECO:0000256" key="1">
    <source>
        <dbReference type="ARBA" id="ARBA00023002"/>
    </source>
</evidence>
<dbReference type="SUPFAM" id="SSF51735">
    <property type="entry name" value="NAD(P)-binding Rossmann-fold domains"/>
    <property type="match status" value="1"/>
</dbReference>
<dbReference type="Pfam" id="PF01408">
    <property type="entry name" value="GFO_IDH_MocA"/>
    <property type="match status" value="1"/>
</dbReference>
<evidence type="ECO:0000259" key="2">
    <source>
        <dbReference type="Pfam" id="PF01408"/>
    </source>
</evidence>
<feature type="domain" description="Gfo/Idh/MocA-like oxidoreductase N-terminal" evidence="2">
    <location>
        <begin position="31"/>
        <end position="139"/>
    </location>
</feature>
<organism evidence="3 4">
    <name type="scientific">Candidatus Moanibacter tarae</name>
    <dbReference type="NCBI Taxonomy" id="2200854"/>
    <lineage>
        <taxon>Bacteria</taxon>
        <taxon>Pseudomonadati</taxon>
        <taxon>Verrucomicrobiota</taxon>
        <taxon>Opitutia</taxon>
        <taxon>Puniceicoccales</taxon>
        <taxon>Puniceicoccales incertae sedis</taxon>
        <taxon>Candidatus Moanibacter</taxon>
    </lineage>
</organism>
<dbReference type="InterPro" id="IPR036291">
    <property type="entry name" value="NAD(P)-bd_dom_sf"/>
</dbReference>
<dbReference type="SUPFAM" id="SSF55347">
    <property type="entry name" value="Glyceraldehyde-3-phosphate dehydrogenase-like, C-terminal domain"/>
    <property type="match status" value="1"/>
</dbReference>
<accession>A0A2Z4AB17</accession>
<dbReference type="PANTHER" id="PTHR43818">
    <property type="entry name" value="BCDNA.GH03377"/>
    <property type="match status" value="1"/>
</dbReference>
<keyword evidence="1 3" id="KW-0560">Oxidoreductase</keyword>
<dbReference type="InterPro" id="IPR000683">
    <property type="entry name" value="Gfo/Idh/MocA-like_OxRdtase_N"/>
</dbReference>
<dbReference type="Gene3D" id="3.40.50.720">
    <property type="entry name" value="NAD(P)-binding Rossmann-like Domain"/>
    <property type="match status" value="1"/>
</dbReference>
<sequence>MKRFKAALIGCSRMGAFIDNEGPKERRQGAYSHAAGYEASNHTELVACSDLRTEVLEQTGLRYNIPKQKQYLDYKEMIDREQPEIISIATQPEHRSEIVIYAAEHGAKAIYAEKAMAASMADADAMVEAVEKNNVFFNMGTNRRWDPGYDTMKAVVDSGRIGKLIALVIHSTGHLFNTASHSFDLLQRLNSDCPVSWVQAHLPNGDEVIDGEKLIEDPIGQGILQFENGVTAYALNTGRGMEVEAHGDNGCVMSRNNEKEWLLREPSNADYGEQNVLVDGEFPSFKPDSSTRLLIEDLIHSIESGQAPRGGVRLARANTELIFAFIKSHLQGGTRINLPLRRSRHRLMRKREPRQPKYQR</sequence>
<dbReference type="Proteomes" id="UP000247465">
    <property type="component" value="Chromosome"/>
</dbReference>
<evidence type="ECO:0000313" key="4">
    <source>
        <dbReference type="Proteomes" id="UP000247465"/>
    </source>
</evidence>
<reference evidence="3 4" key="1">
    <citation type="submission" date="2018-06" db="EMBL/GenBank/DDBJ databases">
        <title>Draft Genome Sequence of a Novel Marine Bacterium Related to the Verrucomicrobia.</title>
        <authorList>
            <person name="Vosseberg J."/>
            <person name="Martijn J."/>
            <person name="Ettema T.J.G."/>
        </authorList>
    </citation>
    <scope>NUCLEOTIDE SEQUENCE [LARGE SCALE GENOMIC DNA]</scope>
    <source>
        <strain evidence="3">TARA_B100001123</strain>
    </source>
</reference>
<evidence type="ECO:0000313" key="3">
    <source>
        <dbReference type="EMBL" id="AWT59069.1"/>
    </source>
</evidence>
<protein>
    <submittedName>
        <fullName evidence="3">Myo-inositol 2-dehydrogenase</fullName>
        <ecNumber evidence="3">1.1.1.18</ecNumber>
    </submittedName>
</protein>
<dbReference type="AlphaFoldDB" id="A0A2Z4AB17"/>
<dbReference type="KEGG" id="mtar:DF168_00243"/>
<proteinExistence type="predicted"/>
<name>A0A2Z4AB17_9BACT</name>
<dbReference type="PANTHER" id="PTHR43818:SF11">
    <property type="entry name" value="BCDNA.GH03377"/>
    <property type="match status" value="1"/>
</dbReference>